<dbReference type="PATRIC" id="fig|378806.16.peg.5051"/>
<dbReference type="EMBL" id="AAMD01000068">
    <property type="protein sequence ID" value="EAU65933.1"/>
    <property type="molecule type" value="Genomic_DNA"/>
</dbReference>
<dbReference type="eggNOG" id="ENOG50316SM">
    <property type="taxonomic scope" value="Bacteria"/>
</dbReference>
<dbReference type="HOGENOM" id="CLU_2274319_0_0_7"/>
<dbReference type="Proteomes" id="UP000032702">
    <property type="component" value="Unassembled WGS sequence"/>
</dbReference>
<protein>
    <submittedName>
        <fullName evidence="3">Uncharacterized protein</fullName>
    </submittedName>
</protein>
<proteinExistence type="predicted"/>
<reference evidence="2 4" key="2">
    <citation type="journal article" date="2011" name="Mol. Biol. Evol.">
        <title>Comparative genomic analysis of fruiting body formation in Myxococcales.</title>
        <authorList>
            <person name="Huntley S."/>
            <person name="Hamann N."/>
            <person name="Wegener-Feldbrugge S."/>
            <person name="Treuner-Lange A."/>
            <person name="Kube M."/>
            <person name="Reinhardt R."/>
            <person name="Klages S."/>
            <person name="Muller R."/>
            <person name="Ronning C.M."/>
            <person name="Nierman W.C."/>
            <person name="Sogaard-Andersen L."/>
        </authorList>
    </citation>
    <scope>NUCLEOTIDE SEQUENCE [LARGE SCALE GENOMIC DNA]</scope>
    <source>
        <strain evidence="2 4">DW4/3-1</strain>
    </source>
</reference>
<dbReference type="KEGG" id="sur:STAUR_0407"/>
<keyword evidence="4" id="KW-1185">Reference proteome</keyword>
<accession>Q08ZL6</accession>
<evidence type="ECO:0000313" key="4">
    <source>
        <dbReference type="Proteomes" id="UP000001351"/>
    </source>
</evidence>
<feature type="region of interest" description="Disordered" evidence="1">
    <location>
        <begin position="1"/>
        <end position="94"/>
    </location>
</feature>
<evidence type="ECO:0000313" key="2">
    <source>
        <dbReference type="EMBL" id="ADO68216.1"/>
    </source>
</evidence>
<reference evidence="3 5" key="1">
    <citation type="submission" date="2006-04" db="EMBL/GenBank/DDBJ databases">
        <authorList>
            <person name="Nierman W.C."/>
        </authorList>
    </citation>
    <scope>NUCLEOTIDE SEQUENCE [LARGE SCALE GENOMIC DNA]</scope>
    <source>
        <strain evidence="3 5">DW4/3-1</strain>
    </source>
</reference>
<dbReference type="AlphaFoldDB" id="Q08ZL6"/>
<organism evidence="3 5">
    <name type="scientific">Stigmatella aurantiaca (strain DW4/3-1)</name>
    <dbReference type="NCBI Taxonomy" id="378806"/>
    <lineage>
        <taxon>Bacteria</taxon>
        <taxon>Pseudomonadati</taxon>
        <taxon>Myxococcota</taxon>
        <taxon>Myxococcia</taxon>
        <taxon>Myxococcales</taxon>
        <taxon>Cystobacterineae</taxon>
        <taxon>Archangiaceae</taxon>
        <taxon>Stigmatella</taxon>
    </lineage>
</organism>
<evidence type="ECO:0000313" key="5">
    <source>
        <dbReference type="Proteomes" id="UP000032702"/>
    </source>
</evidence>
<feature type="compositionally biased region" description="Basic and acidic residues" evidence="1">
    <location>
        <begin position="28"/>
        <end position="37"/>
    </location>
</feature>
<gene>
    <name evidence="2" type="ordered locus">STAUR_0407</name>
    <name evidence="3" type="ORF">STIAU_1804</name>
</gene>
<sequence length="94" mass="10385">MATQEKKQPGTQPAEDMFGRPTSPHPQEPSERPRQEPPDAGAGKRAREDEEEEEESDEEHGRGGIDDIPDGDGPRSDRGTNPLPTVYWTSYPGD</sequence>
<dbReference type="Proteomes" id="UP000001351">
    <property type="component" value="Chromosome"/>
</dbReference>
<evidence type="ECO:0000256" key="1">
    <source>
        <dbReference type="SAM" id="MobiDB-lite"/>
    </source>
</evidence>
<feature type="compositionally biased region" description="Acidic residues" evidence="1">
    <location>
        <begin position="49"/>
        <end position="58"/>
    </location>
</feature>
<dbReference type="RefSeq" id="WP_002614718.1">
    <property type="nucleotide sequence ID" value="NC_014623.1"/>
</dbReference>
<name>Q08ZL6_STIAD</name>
<dbReference type="EMBL" id="CP002271">
    <property type="protein sequence ID" value="ADO68216.1"/>
    <property type="molecule type" value="Genomic_DNA"/>
</dbReference>
<evidence type="ECO:0000313" key="3">
    <source>
        <dbReference type="EMBL" id="EAU65933.1"/>
    </source>
</evidence>